<organism evidence="1 2">
    <name type="scientific">Romanomermis culicivorax</name>
    <name type="common">Nematode worm</name>
    <dbReference type="NCBI Taxonomy" id="13658"/>
    <lineage>
        <taxon>Eukaryota</taxon>
        <taxon>Metazoa</taxon>
        <taxon>Ecdysozoa</taxon>
        <taxon>Nematoda</taxon>
        <taxon>Enoplea</taxon>
        <taxon>Dorylaimia</taxon>
        <taxon>Mermithida</taxon>
        <taxon>Mermithoidea</taxon>
        <taxon>Mermithidae</taxon>
        <taxon>Romanomermis</taxon>
    </lineage>
</organism>
<dbReference type="AlphaFoldDB" id="A0A915HMI9"/>
<protein>
    <submittedName>
        <fullName evidence="2">Uncharacterized protein</fullName>
    </submittedName>
</protein>
<sequence length="68" mass="7799">MEALLVANVDEKNVKLIKDIEKFRSEHQSLLSSKHISNITNRLLACILLFTIGHSKNILTNNRYQCDC</sequence>
<proteinExistence type="predicted"/>
<evidence type="ECO:0000313" key="2">
    <source>
        <dbReference type="WBParaSite" id="nRc.2.0.1.t03173-RA"/>
    </source>
</evidence>
<evidence type="ECO:0000313" key="1">
    <source>
        <dbReference type="Proteomes" id="UP000887565"/>
    </source>
</evidence>
<dbReference type="Proteomes" id="UP000887565">
    <property type="component" value="Unplaced"/>
</dbReference>
<name>A0A915HMI9_ROMCU</name>
<keyword evidence="1" id="KW-1185">Reference proteome</keyword>
<dbReference type="WBParaSite" id="nRc.2.0.1.t03173-RA">
    <property type="protein sequence ID" value="nRc.2.0.1.t03173-RA"/>
    <property type="gene ID" value="nRc.2.0.1.g03173"/>
</dbReference>
<accession>A0A915HMI9</accession>
<reference evidence="2" key="1">
    <citation type="submission" date="2022-11" db="UniProtKB">
        <authorList>
            <consortium name="WormBaseParasite"/>
        </authorList>
    </citation>
    <scope>IDENTIFICATION</scope>
</reference>